<reference evidence="1 2" key="1">
    <citation type="submission" date="2013-12" db="EMBL/GenBank/DDBJ databases">
        <authorList>
            <person name="Formusa P.A."/>
            <person name="Habash M."/>
            <person name="Lee H."/>
            <person name="Trevors J.T."/>
        </authorList>
    </citation>
    <scope>NUCLEOTIDE SEQUENCE [LARGE SCALE GENOMIC DNA]</scope>
    <source>
        <strain evidence="1 2">PD30</strain>
    </source>
</reference>
<dbReference type="RefSeq" id="WP_156363975.1">
    <property type="nucleotide sequence ID" value="NZ_AZQQ01000110.1"/>
</dbReference>
<evidence type="ECO:0000313" key="2">
    <source>
        <dbReference type="Proteomes" id="UP000026739"/>
    </source>
</evidence>
<gene>
    <name evidence="1" type="ORF">V466_30275</name>
</gene>
<accession>A0A059KSN3</accession>
<evidence type="ECO:0000313" key="1">
    <source>
        <dbReference type="EMBL" id="KDD65067.1"/>
    </source>
</evidence>
<protein>
    <submittedName>
        <fullName evidence="1">Uncharacterized protein</fullName>
    </submittedName>
</protein>
<proteinExistence type="predicted"/>
<dbReference type="EMBL" id="AZQQ01000110">
    <property type="protein sequence ID" value="KDD65067.1"/>
    <property type="molecule type" value="Genomic_DNA"/>
</dbReference>
<dbReference type="Proteomes" id="UP000026739">
    <property type="component" value="Unassembled WGS sequence"/>
</dbReference>
<sequence length="58" mass="6433">MNTEKFKDDLQQACSELKAATTQVMDLVRAGKAFGDAWHAAIDRERKASSQVKGHDVK</sequence>
<name>A0A059KSN3_9PSED</name>
<organism evidence="1 2">
    <name type="scientific">Pseudomonas mandelii PD30</name>
    <dbReference type="NCBI Taxonomy" id="1419583"/>
    <lineage>
        <taxon>Bacteria</taxon>
        <taxon>Pseudomonadati</taxon>
        <taxon>Pseudomonadota</taxon>
        <taxon>Gammaproteobacteria</taxon>
        <taxon>Pseudomonadales</taxon>
        <taxon>Pseudomonadaceae</taxon>
        <taxon>Pseudomonas</taxon>
    </lineage>
</organism>
<dbReference type="AlphaFoldDB" id="A0A059KSN3"/>
<comment type="caution">
    <text evidence="1">The sequence shown here is derived from an EMBL/GenBank/DDBJ whole genome shotgun (WGS) entry which is preliminary data.</text>
</comment>